<keyword evidence="4" id="KW-1185">Reference proteome</keyword>
<dbReference type="PANTHER" id="PTHR43639:SF1">
    <property type="entry name" value="SHORT-CHAIN DEHYDROGENASE_REDUCTASE FAMILY PROTEIN"/>
    <property type="match status" value="1"/>
</dbReference>
<dbReference type="AlphaFoldDB" id="A0A9W4R1N0"/>
<dbReference type="SUPFAM" id="SSF51735">
    <property type="entry name" value="NAD(P)-binding Rossmann-fold domains"/>
    <property type="match status" value="1"/>
</dbReference>
<proteinExistence type="inferred from homology"/>
<dbReference type="InterPro" id="IPR020904">
    <property type="entry name" value="Sc_DH/Rdtase_CS"/>
</dbReference>
<protein>
    <submittedName>
        <fullName evidence="3">3-oxoacyl-[acyl-carrier-protein] reductase FabG</fullName>
        <ecNumber evidence="3">1.1.1.100</ecNumber>
    </submittedName>
</protein>
<name>A0A9W4R1N0_9GAMM</name>
<dbReference type="InterPro" id="IPR036291">
    <property type="entry name" value="NAD(P)-bd_dom_sf"/>
</dbReference>
<evidence type="ECO:0000256" key="1">
    <source>
        <dbReference type="ARBA" id="ARBA00006484"/>
    </source>
</evidence>
<evidence type="ECO:0000313" key="3">
    <source>
        <dbReference type="EMBL" id="CAH9064089.1"/>
    </source>
</evidence>
<evidence type="ECO:0000313" key="4">
    <source>
        <dbReference type="Proteomes" id="UP001152467"/>
    </source>
</evidence>
<keyword evidence="2 3" id="KW-0560">Oxidoreductase</keyword>
<organism evidence="3 4">
    <name type="scientific">Pseudoalteromonas holothuriae</name>
    <dbReference type="NCBI Taxonomy" id="2963714"/>
    <lineage>
        <taxon>Bacteria</taxon>
        <taxon>Pseudomonadati</taxon>
        <taxon>Pseudomonadota</taxon>
        <taxon>Gammaproteobacteria</taxon>
        <taxon>Alteromonadales</taxon>
        <taxon>Pseudoalteromonadaceae</taxon>
        <taxon>Pseudoalteromonas</taxon>
    </lineage>
</organism>
<dbReference type="Gene3D" id="3.40.50.720">
    <property type="entry name" value="NAD(P)-binding Rossmann-like Domain"/>
    <property type="match status" value="1"/>
</dbReference>
<dbReference type="Proteomes" id="UP001152467">
    <property type="component" value="Unassembled WGS sequence"/>
</dbReference>
<dbReference type="GO" id="GO:0004316">
    <property type="term" value="F:3-oxoacyl-[acyl-carrier-protein] reductase (NADPH) activity"/>
    <property type="evidence" value="ECO:0007669"/>
    <property type="project" value="UniProtKB-EC"/>
</dbReference>
<dbReference type="PRINTS" id="PR00080">
    <property type="entry name" value="SDRFAMILY"/>
</dbReference>
<dbReference type="Pfam" id="PF13561">
    <property type="entry name" value="adh_short_C2"/>
    <property type="match status" value="1"/>
</dbReference>
<comment type="similarity">
    <text evidence="1">Belongs to the short-chain dehydrogenases/reductases (SDR) family.</text>
</comment>
<dbReference type="InterPro" id="IPR002347">
    <property type="entry name" value="SDR_fam"/>
</dbReference>
<comment type="caution">
    <text evidence="3">The sequence shown here is derived from an EMBL/GenBank/DDBJ whole genome shotgun (WGS) entry which is preliminary data.</text>
</comment>
<dbReference type="EC" id="1.1.1.100" evidence="3"/>
<dbReference type="PRINTS" id="PR00081">
    <property type="entry name" value="GDHRDH"/>
</dbReference>
<dbReference type="PROSITE" id="PS00061">
    <property type="entry name" value="ADH_SHORT"/>
    <property type="match status" value="1"/>
</dbReference>
<evidence type="ECO:0000256" key="2">
    <source>
        <dbReference type="ARBA" id="ARBA00023002"/>
    </source>
</evidence>
<accession>A0A9W4R1N0</accession>
<dbReference type="NCBIfam" id="NF006598">
    <property type="entry name" value="PRK09135.1"/>
    <property type="match status" value="1"/>
</dbReference>
<dbReference type="RefSeq" id="WP_261626862.1">
    <property type="nucleotide sequence ID" value="NZ_CAMAPC010000017.1"/>
</dbReference>
<reference evidence="3" key="1">
    <citation type="submission" date="2022-07" db="EMBL/GenBank/DDBJ databases">
        <authorList>
            <person name="Criscuolo A."/>
        </authorList>
    </citation>
    <scope>NUCLEOTIDE SEQUENCE</scope>
    <source>
        <strain evidence="3">CIP111854</strain>
    </source>
</reference>
<dbReference type="EMBL" id="CAMAPC010000017">
    <property type="protein sequence ID" value="CAH9064089.1"/>
    <property type="molecule type" value="Genomic_DNA"/>
</dbReference>
<dbReference type="PANTHER" id="PTHR43639">
    <property type="entry name" value="OXIDOREDUCTASE, SHORT-CHAIN DEHYDROGENASE/REDUCTASE FAMILY (AFU_ORTHOLOGUE AFUA_5G02870)"/>
    <property type="match status" value="1"/>
</dbReference>
<gene>
    <name evidence="3" type="primary">fabG_4</name>
    <name evidence="3" type="ORF">PSECIP111854_03362</name>
</gene>
<sequence>MSKYQKVVVITGAAKRVGAYMARYFHSKGCNVIIHYQRSEHEAHVLQDELNESRSNSAKALVGHFNSLEDYTSFAAKVMACWGKVDVLINNASSFFPTPIGSATPDDAAGLLHSNLTMPVFLIQAMAQTLKSNQGCVINILDIYAHSPLKDHALYCAAKAGLVSVTKSIAKDMAPQIRSNGIAPGNIMWPTDCQLNAQQKQQRLLAIPLQRQGHPKDIAKAAYFLAFEADYITGQILNVDGGKAL</sequence>